<dbReference type="Pfam" id="PF01420">
    <property type="entry name" value="Methylase_S"/>
    <property type="match status" value="2"/>
</dbReference>
<dbReference type="Proteomes" id="UP000194219">
    <property type="component" value="Unassembled WGS sequence"/>
</dbReference>
<keyword evidence="5" id="KW-0378">Hydrolase</keyword>
<dbReference type="InterPro" id="IPR052021">
    <property type="entry name" value="Type-I_RS_S_subunit"/>
</dbReference>
<keyword evidence="2" id="KW-0680">Restriction system</keyword>
<dbReference type="InterPro" id="IPR044946">
    <property type="entry name" value="Restrct_endonuc_typeI_TRD_sf"/>
</dbReference>
<dbReference type="AlphaFoldDB" id="A0AAE5J9Q6"/>
<reference evidence="5 8" key="2">
    <citation type="submission" date="2020-04" db="EMBL/GenBank/DDBJ databases">
        <authorList>
            <person name="Hitch T.C.A."/>
            <person name="Wylensek D."/>
            <person name="Clavel T."/>
        </authorList>
    </citation>
    <scope>NUCLEOTIDE SEQUENCE [LARGE SCALE GENOMIC DNA]</scope>
    <source>
        <strain evidence="5 8">WCA-386-APC-4I</strain>
    </source>
</reference>
<dbReference type="GO" id="GO:0009307">
    <property type="term" value="P:DNA restriction-modification system"/>
    <property type="evidence" value="ECO:0007669"/>
    <property type="project" value="UniProtKB-KW"/>
</dbReference>
<comment type="similarity">
    <text evidence="1">Belongs to the type-I restriction system S methylase family.</text>
</comment>
<accession>A0AAE5J9Q6</accession>
<dbReference type="InterPro" id="IPR000055">
    <property type="entry name" value="Restrct_endonuc_typeI_TRD"/>
</dbReference>
<evidence type="ECO:0000313" key="6">
    <source>
        <dbReference type="EMBL" id="OTA91332.1"/>
    </source>
</evidence>
<keyword evidence="5" id="KW-0255">Endonuclease</keyword>
<evidence type="ECO:0000256" key="1">
    <source>
        <dbReference type="ARBA" id="ARBA00010923"/>
    </source>
</evidence>
<dbReference type="GO" id="GO:0003677">
    <property type="term" value="F:DNA binding"/>
    <property type="evidence" value="ECO:0007669"/>
    <property type="project" value="UniProtKB-KW"/>
</dbReference>
<sequence>MFLYGRLYTNYSEVVSDVDTYTSNLLEGSAVSNADEVVLPDSGETAEDIARASWINKKGIILGGGLLIIHPDKYLINSGFLSYSLSYGSNHKKLSSYAQGKSIVHIHSNDLKKLYIFYPSRFNEQSKIFNILNYLENLITLQQRKLEQLKQLKKAMLQYLLTTEKKSAPLIRNKNYNNKWDTTTFSKLLNYERPENYIVTNTNYRKNGIPVLTANKSFILGYTNESNVYNKGEAIIFDDFTLENKFVNFPFMIKSSAIKILTSKVNYSLYFIFQLLQHTKFIKEGHARHYISVVQKQTVRIPPSYEEQESISDTFSRIQSLIKLQQNKIDQYTTLKKYLLQKIFI</sequence>
<dbReference type="Gene3D" id="1.10.287.1120">
    <property type="entry name" value="Bipartite methylase S protein"/>
    <property type="match status" value="1"/>
</dbReference>
<proteinExistence type="inferred from homology"/>
<evidence type="ECO:0000313" key="5">
    <source>
        <dbReference type="EMBL" id="NME23215.1"/>
    </source>
</evidence>
<feature type="domain" description="Type I restriction modification DNA specificity" evidence="4">
    <location>
        <begin position="57"/>
        <end position="151"/>
    </location>
</feature>
<dbReference type="Gene3D" id="3.90.220.20">
    <property type="entry name" value="DNA methylase specificity domains"/>
    <property type="match status" value="2"/>
</dbReference>
<evidence type="ECO:0000256" key="2">
    <source>
        <dbReference type="ARBA" id="ARBA00022747"/>
    </source>
</evidence>
<dbReference type="PANTHER" id="PTHR30408">
    <property type="entry name" value="TYPE-1 RESTRICTION ENZYME ECOKI SPECIFICITY PROTEIN"/>
    <property type="match status" value="1"/>
</dbReference>
<organism evidence="6 7">
    <name type="scientific">Limosilactobacillus reuteri</name>
    <name type="common">Lactobacillus reuteri</name>
    <dbReference type="NCBI Taxonomy" id="1598"/>
    <lineage>
        <taxon>Bacteria</taxon>
        <taxon>Bacillati</taxon>
        <taxon>Bacillota</taxon>
        <taxon>Bacilli</taxon>
        <taxon>Lactobacillales</taxon>
        <taxon>Lactobacillaceae</taxon>
        <taxon>Limosilactobacillus</taxon>
    </lineage>
</organism>
<name>A0AAE5J9Q6_LIMRT</name>
<dbReference type="EMBL" id="MIMV01000064">
    <property type="protein sequence ID" value="OTA91332.1"/>
    <property type="molecule type" value="Genomic_DNA"/>
</dbReference>
<evidence type="ECO:0000313" key="8">
    <source>
        <dbReference type="Proteomes" id="UP000587270"/>
    </source>
</evidence>
<dbReference type="Proteomes" id="UP000587270">
    <property type="component" value="Unassembled WGS sequence"/>
</dbReference>
<keyword evidence="3" id="KW-0238">DNA-binding</keyword>
<reference evidence="6 7" key="1">
    <citation type="submission" date="2016-09" db="EMBL/GenBank/DDBJ databases">
        <title>Lactobacillus reuteri KLR3006, genome sequencing and assembly.</title>
        <authorList>
            <person name="Lee J.-Y."/>
            <person name="Kim E.B."/>
            <person name="Choi Y.-J."/>
        </authorList>
    </citation>
    <scope>NUCLEOTIDE SEQUENCE [LARGE SCALE GENOMIC DNA]</scope>
    <source>
        <strain evidence="6 7">KLR3006</strain>
    </source>
</reference>
<dbReference type="PANTHER" id="PTHR30408:SF13">
    <property type="entry name" value="TYPE I RESTRICTION ENZYME HINDI SPECIFICITY SUBUNIT"/>
    <property type="match status" value="1"/>
</dbReference>
<dbReference type="GO" id="GO:0004519">
    <property type="term" value="F:endonuclease activity"/>
    <property type="evidence" value="ECO:0007669"/>
    <property type="project" value="UniProtKB-KW"/>
</dbReference>
<comment type="caution">
    <text evidence="6">The sequence shown here is derived from an EMBL/GenBank/DDBJ whole genome shotgun (WGS) entry which is preliminary data.</text>
</comment>
<gene>
    <name evidence="6" type="ORF">BHL83_11220</name>
    <name evidence="5" type="ORF">HF865_11200</name>
</gene>
<protein>
    <submittedName>
        <fullName evidence="5">Restriction endonuclease subunit S</fullName>
    </submittedName>
</protein>
<dbReference type="SUPFAM" id="SSF116734">
    <property type="entry name" value="DNA methylase specificity domain"/>
    <property type="match status" value="2"/>
</dbReference>
<evidence type="ECO:0000313" key="7">
    <source>
        <dbReference type="Proteomes" id="UP000194219"/>
    </source>
</evidence>
<feature type="domain" description="Type I restriction modification DNA specificity" evidence="4">
    <location>
        <begin position="184"/>
        <end position="331"/>
    </location>
</feature>
<evidence type="ECO:0000256" key="3">
    <source>
        <dbReference type="ARBA" id="ARBA00023125"/>
    </source>
</evidence>
<keyword evidence="5" id="KW-0540">Nuclease</keyword>
<evidence type="ECO:0000259" key="4">
    <source>
        <dbReference type="Pfam" id="PF01420"/>
    </source>
</evidence>
<dbReference type="EMBL" id="JABAFN010000089">
    <property type="protein sequence ID" value="NME23215.1"/>
    <property type="molecule type" value="Genomic_DNA"/>
</dbReference>